<evidence type="ECO:0000313" key="2">
    <source>
        <dbReference type="Proteomes" id="UP001162480"/>
    </source>
</evidence>
<proteinExistence type="predicted"/>
<name>A0AA36BGY5_OCTVU</name>
<dbReference type="AlphaFoldDB" id="A0AA36BGY5"/>
<dbReference type="Proteomes" id="UP001162480">
    <property type="component" value="Chromosome 15"/>
</dbReference>
<evidence type="ECO:0000313" key="1">
    <source>
        <dbReference type="EMBL" id="CAI9734193.1"/>
    </source>
</evidence>
<accession>A0AA36BGY5</accession>
<protein>
    <submittedName>
        <fullName evidence="1">Uncharacterized protein</fullName>
    </submittedName>
</protein>
<dbReference type="EMBL" id="OX597828">
    <property type="protein sequence ID" value="CAI9734193.1"/>
    <property type="molecule type" value="Genomic_DNA"/>
</dbReference>
<reference evidence="1" key="1">
    <citation type="submission" date="2023-08" db="EMBL/GenBank/DDBJ databases">
        <authorList>
            <person name="Alioto T."/>
            <person name="Alioto T."/>
            <person name="Gomez Garrido J."/>
        </authorList>
    </citation>
    <scope>NUCLEOTIDE SEQUENCE</scope>
</reference>
<gene>
    <name evidence="1" type="ORF">OCTVUL_1B031339</name>
</gene>
<organism evidence="1 2">
    <name type="scientific">Octopus vulgaris</name>
    <name type="common">Common octopus</name>
    <dbReference type="NCBI Taxonomy" id="6645"/>
    <lineage>
        <taxon>Eukaryota</taxon>
        <taxon>Metazoa</taxon>
        <taxon>Spiralia</taxon>
        <taxon>Lophotrochozoa</taxon>
        <taxon>Mollusca</taxon>
        <taxon>Cephalopoda</taxon>
        <taxon>Coleoidea</taxon>
        <taxon>Octopodiformes</taxon>
        <taxon>Octopoda</taxon>
        <taxon>Incirrata</taxon>
        <taxon>Octopodidae</taxon>
        <taxon>Octopus</taxon>
    </lineage>
</organism>
<sequence>MIRVGRMNGFCDEYAAPVNCKLTIVGMVITLTGLHVLKSLVNKFNDVVNDEVKAALYVSISFQAAAACKDFPYKFIIFSGLTTALVACDNRFGHRSHWSQDLEGPCGQCYSFDGAGHCGRHFGNCLILFVLFLGKRYRRVYTHPFCFLPHLRTVAVNCCDPFDLPYIRRQPLSKNRCYNKRENVRKQHAQHR</sequence>
<keyword evidence="2" id="KW-1185">Reference proteome</keyword>